<evidence type="ECO:0000313" key="20">
    <source>
        <dbReference type="EMBL" id="KAG8432453.1"/>
    </source>
</evidence>
<evidence type="ECO:0000256" key="3">
    <source>
        <dbReference type="ARBA" id="ARBA00022490"/>
    </source>
</evidence>
<feature type="compositionally biased region" description="Acidic residues" evidence="17">
    <location>
        <begin position="658"/>
        <end position="673"/>
    </location>
</feature>
<feature type="compositionally biased region" description="Low complexity" evidence="17">
    <location>
        <begin position="1003"/>
        <end position="1016"/>
    </location>
</feature>
<comment type="caution">
    <text evidence="20">The sequence shown here is derived from an EMBL/GenBank/DDBJ whole genome shotgun (WGS) entry which is preliminary data.</text>
</comment>
<dbReference type="InterPro" id="IPR036034">
    <property type="entry name" value="PDZ_sf"/>
</dbReference>
<dbReference type="GO" id="GO:0031175">
    <property type="term" value="P:neuron projection development"/>
    <property type="evidence" value="ECO:0007669"/>
    <property type="project" value="TreeGrafter"/>
</dbReference>
<keyword evidence="4" id="KW-0597">Phosphoprotein</keyword>
<feature type="compositionally biased region" description="Low complexity" evidence="17">
    <location>
        <begin position="181"/>
        <end position="195"/>
    </location>
</feature>
<dbReference type="PROSITE" id="PS50106">
    <property type="entry name" value="PDZ"/>
    <property type="match status" value="1"/>
</dbReference>
<dbReference type="PANTHER" id="PTHR16154:SF26">
    <property type="entry name" value="PROTEIN PHOSPHATASE 1 REGULATORY SUBUNIT 9 LIKE"/>
    <property type="match status" value="1"/>
</dbReference>
<dbReference type="InterPro" id="IPR040645">
    <property type="entry name" value="Neurabin-1/2_PDZ"/>
</dbReference>
<dbReference type="GO" id="GO:0014069">
    <property type="term" value="C:postsynaptic density"/>
    <property type="evidence" value="ECO:0007669"/>
    <property type="project" value="TreeGrafter"/>
</dbReference>
<feature type="compositionally biased region" description="Polar residues" evidence="17">
    <location>
        <begin position="1120"/>
        <end position="1129"/>
    </location>
</feature>
<reference evidence="20" key="1">
    <citation type="thesis" date="2020" institute="ProQuest LLC" country="789 East Eisenhower Parkway, Ann Arbor, MI, USA">
        <title>Comparative Genomics and Chromosome Evolution.</title>
        <authorList>
            <person name="Mudd A.B."/>
        </authorList>
    </citation>
    <scope>NUCLEOTIDE SEQUENCE</scope>
    <source>
        <strain evidence="20">Female2</strain>
        <tissue evidence="20">Blood</tissue>
    </source>
</reference>
<evidence type="ECO:0000256" key="13">
    <source>
        <dbReference type="ARBA" id="ARBA00076637"/>
    </source>
</evidence>
<feature type="region of interest" description="Disordered" evidence="17">
    <location>
        <begin position="646"/>
        <end position="677"/>
    </location>
</feature>
<keyword evidence="8 16" id="KW-0175">Coiled coil</keyword>
<feature type="compositionally biased region" description="Polar residues" evidence="17">
    <location>
        <begin position="1017"/>
        <end position="1030"/>
    </location>
</feature>
<dbReference type="SUPFAM" id="SSF50156">
    <property type="entry name" value="PDZ domain-like"/>
    <property type="match status" value="1"/>
</dbReference>
<evidence type="ECO:0000256" key="17">
    <source>
        <dbReference type="SAM" id="MobiDB-lite"/>
    </source>
</evidence>
<evidence type="ECO:0000259" key="19">
    <source>
        <dbReference type="PROSITE" id="PS50106"/>
    </source>
</evidence>
<evidence type="ECO:0000256" key="12">
    <source>
        <dbReference type="ARBA" id="ARBA00067399"/>
    </source>
</evidence>
<evidence type="ECO:0000259" key="18">
    <source>
        <dbReference type="PROSITE" id="PS50105"/>
    </source>
</evidence>
<sequence>MLKTEGKGDRALRSASPHRNAYKSDFHAIKCSFDGGKPEISPKPVSLNFNTNGAPADITRGRASYGNRVHKIKNMFMQMSSSPNEIEPKINKPELSSVPVTTAVVSVQRNNALNISLDPPSPEKVIRTGDEGDLDKVALAEKFTETRKLFERSLNRQTTFEKSSPTKDDKLIGQHRHGSLDVESSSSEQSLSNSLTRITQIPSPSFKIETNNPLCQRSSSSTSSTLNAGPISRRLESFLTDSDGDEPKDLPKNDNSEVFSSPSLLSSVNGAQDHFPIIAKDQTSETKGSDDREVHANSTVYDDQAPISDNTIFVHAAEDSNLLTNEKTATEMVRAELVVLRNESSESDNEENIKDEVFEDVKPTEVKTSALDVESEVKGENEQLSEQAGTAASLENSINPADDTDDEDSEEENETEIEPAKSKIFIGYSTSSLGIENAAFDDDRDAEDRSVGSKDVLTVEEDDYGFNSDYEEVPGLSEEEPEPSRKVKFSSAPIKVFPTFSNEDYDRRNEEVDPVAASAEYELEKRVEKMDVFSVEIEKGDSGLGISIIGMGVGADQGLEKLGIFVKTITEGGAAQRDGRIQVNDQIVEVDGTSLVGVTQLFAATVLKNTKGSVTFLIGREKPGTQSEVARLISETLEQERCQQQYTEPHYSEGSTGQEEDFDDDDDDDDDLETNFHGGKSVEVFDLSEIEDPDLSLDMDKSQMALKFRELQFKHAVTMAEVNQLKERIKTVDAEKLDWESNKLKYQHSVEENKEKIKKLETYWLEAQALCKTVNEHLKETQEQYDALEKKYTKAKKLLKDFQLKELEFGKKEEEHKVFLKEKDRLHAEQINMLNSRISDLENKLCSYDLTAHTVPDRDVPMIDEICSVTGDGEPYVLQASEALETETSPVGGDSVIPDFDNCVVETPRLDTSVHKAKAQLALKVKRQRPSRNKLKEHFISGDQNVTIEDKDTVNFTLQTESSVICEKKVKDTEEHTVERPSENEGQINEKILEAESIGSLLESNPSISSSSLPTLRTNTEPALTTSQVPSGERVDQTSPEGFIRNTKPRESKGKVAKDEKKNEERSVESNESTGKHKRRFPDFGGLRKSGGKGKKIDKENMRSSLDSRGSRDLLEDPDNQSLSDSDSPVPTCMPFSWFGDSHKESPSSGSLNFPQSGSDLAVEQSQERRNKSRIVIDDSYNYSPCSDLSGLVTEPTLSGRSHTFTFSSNETLDEDCSTTGKQNQWLSRPVSDWTTQQVCHWLMGMNMEQYIGEFTSKNIDGHQLMLLDSEKLKAMGVSSQNDRATIKKKIKEIKKAQEKLEKQKEKILKKGPRASGKVGAIVESNC</sequence>
<dbReference type="InterPro" id="IPR043446">
    <property type="entry name" value="Neurabin-like"/>
</dbReference>
<dbReference type="SUPFAM" id="SSF47769">
    <property type="entry name" value="SAM/Pointed domain"/>
    <property type="match status" value="1"/>
</dbReference>
<dbReference type="GO" id="GO:0019722">
    <property type="term" value="P:calcium-mediated signaling"/>
    <property type="evidence" value="ECO:0007669"/>
    <property type="project" value="TreeGrafter"/>
</dbReference>
<keyword evidence="3" id="KW-0963">Cytoplasm</keyword>
<evidence type="ECO:0000256" key="10">
    <source>
        <dbReference type="ARBA" id="ARBA00023212"/>
    </source>
</evidence>
<dbReference type="GO" id="GO:0030425">
    <property type="term" value="C:dendrite"/>
    <property type="evidence" value="ECO:0007669"/>
    <property type="project" value="TreeGrafter"/>
</dbReference>
<dbReference type="EMBL" id="JAACNH010000009">
    <property type="protein sequence ID" value="KAG8432452.1"/>
    <property type="molecule type" value="Genomic_DNA"/>
</dbReference>
<keyword evidence="7" id="KW-0770">Synapse</keyword>
<dbReference type="InterPro" id="IPR001660">
    <property type="entry name" value="SAM"/>
</dbReference>
<dbReference type="GO" id="GO:0005737">
    <property type="term" value="C:cytoplasm"/>
    <property type="evidence" value="ECO:0007669"/>
    <property type="project" value="TreeGrafter"/>
</dbReference>
<evidence type="ECO:0000256" key="8">
    <source>
        <dbReference type="ARBA" id="ARBA00023054"/>
    </source>
</evidence>
<evidence type="ECO:0000256" key="2">
    <source>
        <dbReference type="ARBA" id="ARBA00022473"/>
    </source>
</evidence>
<feature type="region of interest" description="Disordered" evidence="17">
    <location>
        <begin position="1003"/>
        <end position="1173"/>
    </location>
</feature>
<dbReference type="Pfam" id="PF07647">
    <property type="entry name" value="SAM_2"/>
    <property type="match status" value="1"/>
</dbReference>
<evidence type="ECO:0000256" key="6">
    <source>
        <dbReference type="ARBA" id="ARBA00022902"/>
    </source>
</evidence>
<dbReference type="Gene3D" id="1.10.150.50">
    <property type="entry name" value="Transcription Factor, Ets-1"/>
    <property type="match status" value="1"/>
</dbReference>
<feature type="compositionally biased region" description="Polar residues" evidence="17">
    <location>
        <begin position="646"/>
        <end position="657"/>
    </location>
</feature>
<keyword evidence="5" id="KW-0221">Differentiation</keyword>
<dbReference type="CDD" id="cd09512">
    <property type="entry name" value="SAM_Neurabin-like"/>
    <property type="match status" value="1"/>
</dbReference>
<dbReference type="OrthoDB" id="62701at2759"/>
<dbReference type="Proteomes" id="UP000812440">
    <property type="component" value="Chromosome 9"/>
</dbReference>
<feature type="compositionally biased region" description="Polar residues" evidence="17">
    <location>
        <begin position="196"/>
        <end position="217"/>
    </location>
</feature>
<keyword evidence="9" id="KW-0009">Actin-binding</keyword>
<proteinExistence type="predicted"/>
<dbReference type="Pfam" id="PF17817">
    <property type="entry name" value="PDZ_5"/>
    <property type="match status" value="1"/>
</dbReference>
<dbReference type="Pfam" id="PF00595">
    <property type="entry name" value="PDZ"/>
    <property type="match status" value="1"/>
</dbReference>
<evidence type="ECO:0000256" key="16">
    <source>
        <dbReference type="SAM" id="Coils"/>
    </source>
</evidence>
<keyword evidence="6" id="KW-0524">Neurogenesis</keyword>
<feature type="coiled-coil region" evidence="16">
    <location>
        <begin position="1284"/>
        <end position="1311"/>
    </location>
</feature>
<dbReference type="FunFam" id="2.30.42.10:FF:000010">
    <property type="entry name" value="Neurabin-1 isoform 1"/>
    <property type="match status" value="1"/>
</dbReference>
<evidence type="ECO:0000256" key="5">
    <source>
        <dbReference type="ARBA" id="ARBA00022782"/>
    </source>
</evidence>
<feature type="compositionally biased region" description="Acidic residues" evidence="17">
    <location>
        <begin position="402"/>
        <end position="417"/>
    </location>
</feature>
<evidence type="ECO:0000256" key="15">
    <source>
        <dbReference type="ARBA" id="ARBA00082439"/>
    </source>
</evidence>
<evidence type="ECO:0000256" key="9">
    <source>
        <dbReference type="ARBA" id="ARBA00023203"/>
    </source>
</evidence>
<keyword evidence="21" id="KW-1185">Reference proteome</keyword>
<accession>A0A8T2IKW2</accession>
<dbReference type="EMBL" id="JAACNH010000009">
    <property type="protein sequence ID" value="KAG8432453.1"/>
    <property type="molecule type" value="Genomic_DNA"/>
</dbReference>
<dbReference type="CDD" id="cd06790">
    <property type="entry name" value="PDZ_neurabin-like"/>
    <property type="match status" value="1"/>
</dbReference>
<feature type="compositionally biased region" description="Basic and acidic residues" evidence="17">
    <location>
        <begin position="351"/>
        <end position="365"/>
    </location>
</feature>
<dbReference type="InterPro" id="IPR013761">
    <property type="entry name" value="SAM/pointed_sf"/>
</dbReference>
<feature type="domain" description="PDZ" evidence="19">
    <location>
        <begin position="534"/>
        <end position="622"/>
    </location>
</feature>
<organism evidence="20 21">
    <name type="scientific">Hymenochirus boettgeri</name>
    <name type="common">Congo dwarf clawed frog</name>
    <dbReference type="NCBI Taxonomy" id="247094"/>
    <lineage>
        <taxon>Eukaryota</taxon>
        <taxon>Metazoa</taxon>
        <taxon>Chordata</taxon>
        <taxon>Craniata</taxon>
        <taxon>Vertebrata</taxon>
        <taxon>Euteleostomi</taxon>
        <taxon>Amphibia</taxon>
        <taxon>Batrachia</taxon>
        <taxon>Anura</taxon>
        <taxon>Pipoidea</taxon>
        <taxon>Pipidae</taxon>
        <taxon>Pipinae</taxon>
        <taxon>Hymenochirus</taxon>
    </lineage>
</organism>
<dbReference type="GO" id="GO:0015629">
    <property type="term" value="C:actin cytoskeleton"/>
    <property type="evidence" value="ECO:0007669"/>
    <property type="project" value="TreeGrafter"/>
</dbReference>
<evidence type="ECO:0000256" key="11">
    <source>
        <dbReference type="ARBA" id="ARBA00034103"/>
    </source>
</evidence>
<evidence type="ECO:0000256" key="14">
    <source>
        <dbReference type="ARBA" id="ARBA00077125"/>
    </source>
</evidence>
<dbReference type="FunFam" id="1.10.150.50:FF:000008">
    <property type="entry name" value="Neurabin-1 isoform 1-like protein"/>
    <property type="match status" value="1"/>
</dbReference>
<keyword evidence="2" id="KW-0217">Developmental protein</keyword>
<dbReference type="PROSITE" id="PS50105">
    <property type="entry name" value="SAM_DOMAIN"/>
    <property type="match status" value="1"/>
</dbReference>
<evidence type="ECO:0000256" key="1">
    <source>
        <dbReference type="ARBA" id="ARBA00004245"/>
    </source>
</evidence>
<comment type="subcellular location">
    <subcellularLocation>
        <location evidence="1">Cytoplasm</location>
        <location evidence="1">Cytoskeleton</location>
    </subcellularLocation>
    <subcellularLocation>
        <location evidence="11">Synapse</location>
    </subcellularLocation>
</comment>
<feature type="region of interest" description="Disordered" evidence="17">
    <location>
        <begin position="156"/>
        <end position="266"/>
    </location>
</feature>
<evidence type="ECO:0000313" key="21">
    <source>
        <dbReference type="Proteomes" id="UP000812440"/>
    </source>
</evidence>
<feature type="compositionally biased region" description="Polar residues" evidence="17">
    <location>
        <begin position="1147"/>
        <end position="1159"/>
    </location>
</feature>
<feature type="compositionally biased region" description="Basic and acidic residues" evidence="17">
    <location>
        <begin position="1048"/>
        <end position="1069"/>
    </location>
</feature>
<dbReference type="SMART" id="SM00228">
    <property type="entry name" value="PDZ"/>
    <property type="match status" value="1"/>
</dbReference>
<feature type="region of interest" description="Disordered" evidence="17">
    <location>
        <begin position="342"/>
        <end position="422"/>
    </location>
</feature>
<evidence type="ECO:0000256" key="4">
    <source>
        <dbReference type="ARBA" id="ARBA00022553"/>
    </source>
</evidence>
<feature type="compositionally biased region" description="Polar residues" evidence="17">
    <location>
        <begin position="382"/>
        <end position="399"/>
    </location>
</feature>
<feature type="domain" description="SAM" evidence="18">
    <location>
        <begin position="1234"/>
        <end position="1297"/>
    </location>
</feature>
<evidence type="ECO:0000256" key="7">
    <source>
        <dbReference type="ARBA" id="ARBA00023018"/>
    </source>
</evidence>
<dbReference type="GO" id="GO:0051015">
    <property type="term" value="F:actin filament binding"/>
    <property type="evidence" value="ECO:0007669"/>
    <property type="project" value="TreeGrafter"/>
</dbReference>
<gene>
    <name evidence="20" type="ORF">GDO86_016916</name>
</gene>
<dbReference type="GO" id="GO:0007015">
    <property type="term" value="P:actin filament organization"/>
    <property type="evidence" value="ECO:0007669"/>
    <property type="project" value="TreeGrafter"/>
</dbReference>
<dbReference type="Gene3D" id="2.30.42.10">
    <property type="match status" value="1"/>
</dbReference>
<feature type="coiled-coil region" evidence="16">
    <location>
        <begin position="771"/>
        <end position="805"/>
    </location>
</feature>
<dbReference type="PANTHER" id="PTHR16154">
    <property type="entry name" value="NEURABIN"/>
    <property type="match status" value="1"/>
</dbReference>
<feature type="compositionally biased region" description="Basic and acidic residues" evidence="17">
    <location>
        <begin position="245"/>
        <end position="255"/>
    </location>
</feature>
<keyword evidence="10" id="KW-0206">Cytoskeleton</keyword>
<dbReference type="InterPro" id="IPR001478">
    <property type="entry name" value="PDZ"/>
</dbReference>
<protein>
    <recommendedName>
        <fullName evidence="12">Neurabin-1</fullName>
    </recommendedName>
    <alternativeName>
        <fullName evidence="14">Neurabin-I</fullName>
    </alternativeName>
    <alternativeName>
        <fullName evidence="13">Neural tissue-specific F-actin-binding protein I</fullName>
    </alternativeName>
    <alternativeName>
        <fullName evidence="15">Protein phosphatase 1 regulatory subunit 9A</fullName>
    </alternativeName>
</protein>
<dbReference type="SMART" id="SM00454">
    <property type="entry name" value="SAM"/>
    <property type="match status" value="1"/>
</dbReference>
<name>A0A8T2IKW2_9PIPI</name>